<dbReference type="Proteomes" id="UP000607397">
    <property type="component" value="Unassembled WGS sequence"/>
</dbReference>
<dbReference type="SMART" id="SM00448">
    <property type="entry name" value="REC"/>
    <property type="match status" value="1"/>
</dbReference>
<gene>
    <name evidence="4" type="ORF">GS597_11850</name>
</gene>
<dbReference type="EMBL" id="WVIC01000022">
    <property type="protein sequence ID" value="NCJ07185.1"/>
    <property type="molecule type" value="Genomic_DNA"/>
</dbReference>
<keyword evidence="1 2" id="KW-0597">Phosphoprotein</keyword>
<dbReference type="RefSeq" id="WP_161825661.1">
    <property type="nucleotide sequence ID" value="NZ_WVIC01000022.1"/>
</dbReference>
<proteinExistence type="predicted"/>
<dbReference type="InterPro" id="IPR011006">
    <property type="entry name" value="CheY-like_superfamily"/>
</dbReference>
<dbReference type="InterPro" id="IPR024186">
    <property type="entry name" value="Sig_transdc_resp-reg_PatA"/>
</dbReference>
<dbReference type="GO" id="GO:0000160">
    <property type="term" value="P:phosphorelay signal transduction system"/>
    <property type="evidence" value="ECO:0007669"/>
    <property type="project" value="InterPro"/>
</dbReference>
<dbReference type="PIRSF" id="PIRSF005897">
    <property type="entry name" value="RR_PatA"/>
    <property type="match status" value="1"/>
</dbReference>
<evidence type="ECO:0000256" key="2">
    <source>
        <dbReference type="PROSITE-ProRule" id="PRU00169"/>
    </source>
</evidence>
<dbReference type="SUPFAM" id="SSF52172">
    <property type="entry name" value="CheY-like"/>
    <property type="match status" value="1"/>
</dbReference>
<keyword evidence="5" id="KW-1185">Reference proteome</keyword>
<dbReference type="PANTHER" id="PTHR44591:SF3">
    <property type="entry name" value="RESPONSE REGULATORY DOMAIN-CONTAINING PROTEIN"/>
    <property type="match status" value="1"/>
</dbReference>
<dbReference type="PROSITE" id="PS50110">
    <property type="entry name" value="RESPONSE_REGULATORY"/>
    <property type="match status" value="1"/>
</dbReference>
<accession>A0A8K1ZXM1</accession>
<dbReference type="Pfam" id="PF00072">
    <property type="entry name" value="Response_reg"/>
    <property type="match status" value="1"/>
</dbReference>
<comment type="caution">
    <text evidence="4">The sequence shown here is derived from an EMBL/GenBank/DDBJ whole genome shotgun (WGS) entry which is preliminary data.</text>
</comment>
<feature type="domain" description="Response regulatory" evidence="3">
    <location>
        <begin position="256"/>
        <end position="372"/>
    </location>
</feature>
<dbReference type="InterPro" id="IPR050595">
    <property type="entry name" value="Bact_response_regulator"/>
</dbReference>
<sequence>MTYASATHPALQQDAPMVSPTRALHKVISEQRPGRMTITDPLDPSIGWRVYFGDGQIHFAESTVGRQDRLPYVLKQHFPDLARTQWSEQGESDYPLLCKLWQSQGWPIHHFRQMLGFLTQEALVQMLAIPQAALKYETKIGLDPLLLSAPFRQLVLPVRDTLNRWVQLRPQVSSPLQRLHLVDRNALLNFIWTDNKELQFLQNAISLLGQNLSLYNLANQLNQEVQSLAIALHPLIAHGIIASKPHHQISQPQVARIACVDDSKTIQQFVKLTLESSCYQVLSILDPTQAISTLAQSPPQLILMDIEMPHMDGYELCRRVRQIEAFKDIPIVMLTGREGIIDRVRARMSGCSAYLTKPFNPQELLTLIQKMTADTEPQSIV</sequence>
<evidence type="ECO:0000256" key="1">
    <source>
        <dbReference type="ARBA" id="ARBA00022553"/>
    </source>
</evidence>
<evidence type="ECO:0000313" key="4">
    <source>
        <dbReference type="EMBL" id="NCJ07185.1"/>
    </source>
</evidence>
<organism evidence="4 5">
    <name type="scientific">Petrachloros mirabilis ULC683</name>
    <dbReference type="NCBI Taxonomy" id="2781853"/>
    <lineage>
        <taxon>Bacteria</taxon>
        <taxon>Bacillati</taxon>
        <taxon>Cyanobacteriota</taxon>
        <taxon>Cyanophyceae</taxon>
        <taxon>Synechococcales</taxon>
        <taxon>Petrachlorosaceae</taxon>
        <taxon>Petrachloros</taxon>
        <taxon>Petrachloros mirabilis</taxon>
    </lineage>
</organism>
<dbReference type="InterPro" id="IPR001789">
    <property type="entry name" value="Sig_transdc_resp-reg_receiver"/>
</dbReference>
<dbReference type="Gene3D" id="3.40.50.2300">
    <property type="match status" value="1"/>
</dbReference>
<protein>
    <submittedName>
        <fullName evidence="4">Response regulator</fullName>
    </submittedName>
</protein>
<evidence type="ECO:0000259" key="3">
    <source>
        <dbReference type="PROSITE" id="PS50110"/>
    </source>
</evidence>
<dbReference type="PANTHER" id="PTHR44591">
    <property type="entry name" value="STRESS RESPONSE REGULATOR PROTEIN 1"/>
    <property type="match status" value="1"/>
</dbReference>
<reference evidence="4" key="1">
    <citation type="submission" date="2019-12" db="EMBL/GenBank/DDBJ databases">
        <title>High-Quality draft genome sequences of three cyanobacteria isolated from the limestone walls of the Old Cathedral of Coimbra.</title>
        <authorList>
            <person name="Tiago I."/>
            <person name="Soares F."/>
            <person name="Portugal A."/>
        </authorList>
    </citation>
    <scope>NUCLEOTIDE SEQUENCE [LARGE SCALE GENOMIC DNA]</scope>
    <source>
        <strain evidence="4">C</strain>
    </source>
</reference>
<name>A0A8K1ZXM1_9CYAN</name>
<feature type="modified residue" description="4-aspartylphosphate" evidence="2">
    <location>
        <position position="305"/>
    </location>
</feature>
<evidence type="ECO:0000313" key="5">
    <source>
        <dbReference type="Proteomes" id="UP000607397"/>
    </source>
</evidence>
<dbReference type="AlphaFoldDB" id="A0A8K1ZXM1"/>